<gene>
    <name evidence="1" type="ORF">CRYO30217_00061</name>
</gene>
<dbReference type="KEGG" id="ptan:CRYO30217_00061"/>
<protein>
    <recommendedName>
        <fullName evidence="3">Lipoprotein</fullName>
    </recommendedName>
</protein>
<sequence>MNRKNTLLVLGATIAMMSCSESKEEEKKELSFDEKVTAVCDCFDEKAETGAPPKDCFMLQGEYELTVEEDRRIEFIQTTNECAN</sequence>
<accession>A0A916N844</accession>
<dbReference type="PROSITE" id="PS51257">
    <property type="entry name" value="PROKAR_LIPOPROTEIN"/>
    <property type="match status" value="1"/>
</dbReference>
<keyword evidence="2" id="KW-1185">Reference proteome</keyword>
<dbReference type="EMBL" id="OU015584">
    <property type="protein sequence ID" value="CAG5076314.1"/>
    <property type="molecule type" value="Genomic_DNA"/>
</dbReference>
<proteinExistence type="predicted"/>
<dbReference type="RefSeq" id="WP_258540306.1">
    <property type="nucleotide sequence ID" value="NZ_OU015584.1"/>
</dbReference>
<evidence type="ECO:0008006" key="3">
    <source>
        <dbReference type="Google" id="ProtNLM"/>
    </source>
</evidence>
<organism evidence="1 2">
    <name type="scientific">Parvicella tangerina</name>
    <dbReference type="NCBI Taxonomy" id="2829795"/>
    <lineage>
        <taxon>Bacteria</taxon>
        <taxon>Pseudomonadati</taxon>
        <taxon>Bacteroidota</taxon>
        <taxon>Flavobacteriia</taxon>
        <taxon>Flavobacteriales</taxon>
        <taxon>Parvicellaceae</taxon>
        <taxon>Parvicella</taxon>
    </lineage>
</organism>
<reference evidence="1" key="1">
    <citation type="submission" date="2021-04" db="EMBL/GenBank/DDBJ databases">
        <authorList>
            <person name="Rodrigo-Torres L."/>
            <person name="Arahal R. D."/>
            <person name="Lucena T."/>
        </authorList>
    </citation>
    <scope>NUCLEOTIDE SEQUENCE</scope>
    <source>
        <strain evidence="1">AS29M-1</strain>
    </source>
</reference>
<evidence type="ECO:0000313" key="1">
    <source>
        <dbReference type="EMBL" id="CAG5076314.1"/>
    </source>
</evidence>
<evidence type="ECO:0000313" key="2">
    <source>
        <dbReference type="Proteomes" id="UP000683507"/>
    </source>
</evidence>
<dbReference type="AlphaFoldDB" id="A0A916N844"/>
<name>A0A916N844_9FLAO</name>
<dbReference type="Proteomes" id="UP000683507">
    <property type="component" value="Chromosome"/>
</dbReference>